<accession>A0A0L0V1I4</accession>
<organism evidence="2 3">
    <name type="scientific">Puccinia striiformis f. sp. tritici PST-78</name>
    <dbReference type="NCBI Taxonomy" id="1165861"/>
    <lineage>
        <taxon>Eukaryota</taxon>
        <taxon>Fungi</taxon>
        <taxon>Dikarya</taxon>
        <taxon>Basidiomycota</taxon>
        <taxon>Pucciniomycotina</taxon>
        <taxon>Pucciniomycetes</taxon>
        <taxon>Pucciniales</taxon>
        <taxon>Pucciniaceae</taxon>
        <taxon>Puccinia</taxon>
    </lineage>
</organism>
<name>A0A0L0V1I4_9BASI</name>
<evidence type="ECO:0000259" key="1">
    <source>
        <dbReference type="Pfam" id="PF14303"/>
    </source>
</evidence>
<proteinExistence type="predicted"/>
<comment type="caution">
    <text evidence="2">The sequence shown here is derived from an EMBL/GenBank/DDBJ whole genome shotgun (WGS) entry which is preliminary data.</text>
</comment>
<reference evidence="3" key="1">
    <citation type="submission" date="2014-03" db="EMBL/GenBank/DDBJ databases">
        <title>The Genome Sequence of Puccinia striiformis f. sp. tritici PST-78.</title>
        <authorList>
            <consortium name="The Broad Institute Genome Sequencing Platform"/>
            <person name="Cuomo C."/>
            <person name="Hulbert S."/>
            <person name="Chen X."/>
            <person name="Walker B."/>
            <person name="Young S.K."/>
            <person name="Zeng Q."/>
            <person name="Gargeya S."/>
            <person name="Fitzgerald M."/>
            <person name="Haas B."/>
            <person name="Abouelleil A."/>
            <person name="Alvarado L."/>
            <person name="Arachchi H.M."/>
            <person name="Berlin A.M."/>
            <person name="Chapman S.B."/>
            <person name="Goldberg J."/>
            <person name="Griggs A."/>
            <person name="Gujja S."/>
            <person name="Hansen M."/>
            <person name="Howarth C."/>
            <person name="Imamovic A."/>
            <person name="Larimer J."/>
            <person name="McCowan C."/>
            <person name="Montmayeur A."/>
            <person name="Murphy C."/>
            <person name="Neiman D."/>
            <person name="Pearson M."/>
            <person name="Priest M."/>
            <person name="Roberts A."/>
            <person name="Saif S."/>
            <person name="Shea T."/>
            <person name="Sisk P."/>
            <person name="Sykes S."/>
            <person name="Wortman J."/>
            <person name="Nusbaum C."/>
            <person name="Birren B."/>
        </authorList>
    </citation>
    <scope>NUCLEOTIDE SEQUENCE [LARGE SCALE GENOMIC DNA]</scope>
    <source>
        <strain evidence="3">race PST-78</strain>
    </source>
</reference>
<evidence type="ECO:0000313" key="3">
    <source>
        <dbReference type="Proteomes" id="UP000054564"/>
    </source>
</evidence>
<sequence length="254" mass="28690">MLELLSQQAIQQDHLEYLIPPSISRHLHLPILQRKNKKQSAVDVEDNIDGKRSKGNNYQENKLMELCRAWVAISEDSWVEELDPSGYVTQDQLDMTQDLYKKDQGKSYGHKNSKNRVEFLAATSDLPAPDSELTQLGLQSNNTELAQPEVQSGTVLKQPIGNKKAKALHQAKGKGVDNWKDHVATAQNEIAAQAKHQNNIFDREAALSESIAKTIETNAEMPIMNKDSTNCNKMVRRYFKLKQEVIIDTLKQSP</sequence>
<dbReference type="AlphaFoldDB" id="A0A0L0V1I4"/>
<dbReference type="EMBL" id="AJIL01000145">
    <property type="protein sequence ID" value="KNE93120.1"/>
    <property type="molecule type" value="Genomic_DNA"/>
</dbReference>
<dbReference type="InterPro" id="IPR029466">
    <property type="entry name" value="NAM-associated_C"/>
</dbReference>
<dbReference type="STRING" id="1165861.A0A0L0V1I4"/>
<evidence type="ECO:0000313" key="2">
    <source>
        <dbReference type="EMBL" id="KNE93120.1"/>
    </source>
</evidence>
<dbReference type="OrthoDB" id="2510054at2759"/>
<keyword evidence="3" id="KW-1185">Reference proteome</keyword>
<protein>
    <recommendedName>
        <fullName evidence="1">No apical meristem-associated C-terminal domain-containing protein</fullName>
    </recommendedName>
</protein>
<feature type="domain" description="No apical meristem-associated C-terminal" evidence="1">
    <location>
        <begin position="102"/>
        <end position="246"/>
    </location>
</feature>
<gene>
    <name evidence="2" type="ORF">PSTG_13509</name>
</gene>
<dbReference type="Proteomes" id="UP000054564">
    <property type="component" value="Unassembled WGS sequence"/>
</dbReference>
<dbReference type="Pfam" id="PF14303">
    <property type="entry name" value="NAM-associated"/>
    <property type="match status" value="1"/>
</dbReference>